<dbReference type="Pfam" id="PF10587">
    <property type="entry name" value="EF-1_beta_acid"/>
    <property type="match status" value="1"/>
</dbReference>
<name>A0ABR3XLS7_9EURO</name>
<evidence type="ECO:0000256" key="1">
    <source>
        <dbReference type="ARBA" id="ARBA00007411"/>
    </source>
</evidence>
<dbReference type="InterPro" id="IPR014717">
    <property type="entry name" value="Transl_elong_EF1B/ribsomal_bS6"/>
</dbReference>
<dbReference type="SUPFAM" id="SSF47616">
    <property type="entry name" value="GST C-terminal domain-like"/>
    <property type="match status" value="1"/>
</dbReference>
<dbReference type="InterPro" id="IPR018940">
    <property type="entry name" value="EF-1_beta_acid_region_euk"/>
</dbReference>
<organism evidence="5 6">
    <name type="scientific">Paecilomyces lecythidis</name>
    <dbReference type="NCBI Taxonomy" id="3004212"/>
    <lineage>
        <taxon>Eukaryota</taxon>
        <taxon>Fungi</taxon>
        <taxon>Dikarya</taxon>
        <taxon>Ascomycota</taxon>
        <taxon>Pezizomycotina</taxon>
        <taxon>Eurotiomycetes</taxon>
        <taxon>Eurotiomycetidae</taxon>
        <taxon>Eurotiales</taxon>
        <taxon>Thermoascaceae</taxon>
        <taxon>Paecilomyces</taxon>
    </lineage>
</organism>
<evidence type="ECO:0000313" key="5">
    <source>
        <dbReference type="EMBL" id="KAL1876710.1"/>
    </source>
</evidence>
<gene>
    <name evidence="5" type="primary">EFB1</name>
    <name evidence="5" type="ORF">Plec18167_005118</name>
</gene>
<keyword evidence="2 5" id="KW-0251">Elongation factor</keyword>
<dbReference type="EMBL" id="JAVDPF010000015">
    <property type="protein sequence ID" value="KAL1876710.1"/>
    <property type="molecule type" value="Genomic_DNA"/>
</dbReference>
<dbReference type="SMART" id="SM00888">
    <property type="entry name" value="EF1_GNE"/>
    <property type="match status" value="1"/>
</dbReference>
<evidence type="ECO:0000256" key="3">
    <source>
        <dbReference type="ARBA" id="ARBA00022917"/>
    </source>
</evidence>
<dbReference type="CDD" id="cd00292">
    <property type="entry name" value="EF1B"/>
    <property type="match status" value="1"/>
</dbReference>
<feature type="domain" description="Translation elongation factor EF1B beta/delta subunit guanine nucleotide exchange" evidence="4">
    <location>
        <begin position="138"/>
        <end position="224"/>
    </location>
</feature>
<dbReference type="Gene3D" id="3.30.70.60">
    <property type="match status" value="1"/>
</dbReference>
<comment type="caution">
    <text evidence="5">The sequence shown here is derived from an EMBL/GenBank/DDBJ whole genome shotgun (WGS) entry which is preliminary data.</text>
</comment>
<dbReference type="PANTHER" id="PTHR11595:SF21">
    <property type="entry name" value="ELONGATION FACTOR 1-BETA"/>
    <property type="match status" value="1"/>
</dbReference>
<dbReference type="InterPro" id="IPR036282">
    <property type="entry name" value="Glutathione-S-Trfase_C_sf"/>
</dbReference>
<evidence type="ECO:0000256" key="2">
    <source>
        <dbReference type="ARBA" id="ARBA00022768"/>
    </source>
</evidence>
<dbReference type="GO" id="GO:0003746">
    <property type="term" value="F:translation elongation factor activity"/>
    <property type="evidence" value="ECO:0007669"/>
    <property type="project" value="UniProtKB-KW"/>
</dbReference>
<dbReference type="InterPro" id="IPR036219">
    <property type="entry name" value="eEF-1beta-like_sf"/>
</dbReference>
<keyword evidence="6" id="KW-1185">Reference proteome</keyword>
<dbReference type="Pfam" id="PF00736">
    <property type="entry name" value="EF1_GNE"/>
    <property type="match status" value="1"/>
</dbReference>
<comment type="similarity">
    <text evidence="1">Belongs to the EF-1-beta/EF-1-delta family.</text>
</comment>
<evidence type="ECO:0000259" key="4">
    <source>
        <dbReference type="SMART" id="SM00888"/>
    </source>
</evidence>
<dbReference type="Gene3D" id="1.20.1050.130">
    <property type="match status" value="1"/>
</dbReference>
<keyword evidence="3" id="KW-0648">Protein biosynthesis</keyword>
<reference evidence="5 6" key="1">
    <citation type="journal article" date="2024" name="IMA Fungus">
        <title>IMA Genome - F19 : A genome assembly and annotation guide to empower mycologists, including annotated draft genome sequences of Ceratocystis pirilliformis, Diaporthe australafricana, Fusarium ophioides, Paecilomyces lecythidis, and Sporothrix stenoceras.</title>
        <authorList>
            <person name="Aylward J."/>
            <person name="Wilson A.M."/>
            <person name="Visagie C.M."/>
            <person name="Spraker J."/>
            <person name="Barnes I."/>
            <person name="Buitendag C."/>
            <person name="Ceriani C."/>
            <person name="Del Mar Angel L."/>
            <person name="du Plessis D."/>
            <person name="Fuchs T."/>
            <person name="Gasser K."/>
            <person name="Kramer D."/>
            <person name="Li W."/>
            <person name="Munsamy K."/>
            <person name="Piso A."/>
            <person name="Price J.L."/>
            <person name="Sonnekus B."/>
            <person name="Thomas C."/>
            <person name="van der Nest A."/>
            <person name="van Dijk A."/>
            <person name="van Heerden A."/>
            <person name="van Vuuren N."/>
            <person name="Yilmaz N."/>
            <person name="Duong T.A."/>
            <person name="van der Merwe N.A."/>
            <person name="Wingfield M.J."/>
            <person name="Wingfield B.D."/>
        </authorList>
    </citation>
    <scope>NUCLEOTIDE SEQUENCE [LARGE SCALE GENOMIC DNA]</scope>
    <source>
        <strain evidence="5 6">CMW 18167</strain>
    </source>
</reference>
<dbReference type="SUPFAM" id="SSF54984">
    <property type="entry name" value="eEF-1beta-like"/>
    <property type="match status" value="1"/>
</dbReference>
<dbReference type="InterPro" id="IPR049720">
    <property type="entry name" value="EF1B_bsu/dsu"/>
</dbReference>
<evidence type="ECO:0000313" key="6">
    <source>
        <dbReference type="Proteomes" id="UP001583193"/>
    </source>
</evidence>
<dbReference type="InterPro" id="IPR014038">
    <property type="entry name" value="EF1B_bsu/dsu_GNE"/>
</dbReference>
<sequence>MGFTDLTDHAGLSALNDWLATRSYIISSSPSQADVACFKAIKSSPDSSLYPHAARWYKNIASCEDEFASLPGDPSKAYTSYGPEDIINSATATGRADDNDEIDLFCSDEEDPETARIHEERLAAYKAKRADKPKPAAKSVVIMEVKPWDDETDMVALEAAVRGIEKNGLVWGTSKLVPVGFGVKKLQINLVVEDDKVSVTDLQEEIEDFADYVQSSDVVTMQKL</sequence>
<accession>A0ABR3XLS7</accession>
<protein>
    <submittedName>
        <fullName evidence="5">Translation elongation factor 1 beta</fullName>
    </submittedName>
</protein>
<dbReference type="Proteomes" id="UP001583193">
    <property type="component" value="Unassembled WGS sequence"/>
</dbReference>
<dbReference type="PANTHER" id="PTHR11595">
    <property type="entry name" value="EF-HAND AND COILED-COIL DOMAIN-CONTAINING FAMILY MEMBER"/>
    <property type="match status" value="1"/>
</dbReference>
<proteinExistence type="inferred from homology"/>